<dbReference type="Gene3D" id="2.40.37.10">
    <property type="entry name" value="Lyase, Ornithine Decarboxylase, Chain A, domain 1"/>
    <property type="match status" value="1"/>
</dbReference>
<comment type="catalytic activity">
    <reaction evidence="1 5">
        <text>L-alanine = D-alanine</text>
        <dbReference type="Rhea" id="RHEA:20249"/>
        <dbReference type="ChEBI" id="CHEBI:57416"/>
        <dbReference type="ChEBI" id="CHEBI:57972"/>
        <dbReference type="EC" id="5.1.1.1"/>
    </reaction>
</comment>
<comment type="similarity">
    <text evidence="5">Belongs to the alanine racemase family.</text>
</comment>
<dbReference type="EMBL" id="NSKE01000009">
    <property type="protein sequence ID" value="PAU93319.1"/>
    <property type="molecule type" value="Genomic_DNA"/>
</dbReference>
<gene>
    <name evidence="9" type="primary">alr</name>
    <name evidence="9" type="ORF">CK503_12930</name>
</gene>
<dbReference type="EC" id="5.1.1.1" evidence="5"/>
<dbReference type="PANTHER" id="PTHR30511">
    <property type="entry name" value="ALANINE RACEMASE"/>
    <property type="match status" value="1"/>
</dbReference>
<feature type="active site" description="Proton acceptor; specific for L-alanine" evidence="5">
    <location>
        <position position="251"/>
    </location>
</feature>
<dbReference type="PRINTS" id="PR00992">
    <property type="entry name" value="ALARACEMASE"/>
</dbReference>
<comment type="function">
    <text evidence="5">Catalyzes the interconversion of L-alanine and D-alanine. May also act on other amino acids.</text>
</comment>
<dbReference type="GO" id="GO:0008784">
    <property type="term" value="F:alanine racemase activity"/>
    <property type="evidence" value="ECO:0007669"/>
    <property type="project" value="UniProtKB-UniRule"/>
</dbReference>
<dbReference type="CDD" id="cd00430">
    <property type="entry name" value="PLPDE_III_AR"/>
    <property type="match status" value="1"/>
</dbReference>
<evidence type="ECO:0000256" key="4">
    <source>
        <dbReference type="ARBA" id="ARBA00023235"/>
    </source>
</evidence>
<dbReference type="InterPro" id="IPR011079">
    <property type="entry name" value="Ala_racemase_C"/>
</dbReference>
<dbReference type="NCBIfam" id="TIGR00492">
    <property type="entry name" value="alr"/>
    <property type="match status" value="1"/>
</dbReference>
<evidence type="ECO:0000256" key="1">
    <source>
        <dbReference type="ARBA" id="ARBA00000316"/>
    </source>
</evidence>
<dbReference type="PANTHER" id="PTHR30511:SF0">
    <property type="entry name" value="ALANINE RACEMASE, CATABOLIC-RELATED"/>
    <property type="match status" value="1"/>
</dbReference>
<reference evidence="9 10" key="1">
    <citation type="submission" date="2017-08" db="EMBL/GenBank/DDBJ databases">
        <title>Aliifodinibius alkalisoli sp. nov., isolated from saline alkaline soil.</title>
        <authorList>
            <person name="Liu D."/>
            <person name="Zhang G."/>
        </authorList>
    </citation>
    <scope>NUCLEOTIDE SEQUENCE [LARGE SCALE GENOMIC DNA]</scope>
    <source>
        <strain evidence="9 10">WN023</strain>
    </source>
</reference>
<dbReference type="RefSeq" id="WP_095607246.1">
    <property type="nucleotide sequence ID" value="NZ_NSKE01000009.1"/>
</dbReference>
<evidence type="ECO:0000259" key="8">
    <source>
        <dbReference type="SMART" id="SM01005"/>
    </source>
</evidence>
<dbReference type="Gene3D" id="3.20.20.10">
    <property type="entry name" value="Alanine racemase"/>
    <property type="match status" value="1"/>
</dbReference>
<dbReference type="InterPro" id="IPR009006">
    <property type="entry name" value="Ala_racemase/Decarboxylase_C"/>
</dbReference>
<dbReference type="SUPFAM" id="SSF51419">
    <property type="entry name" value="PLP-binding barrel"/>
    <property type="match status" value="1"/>
</dbReference>
<evidence type="ECO:0000313" key="9">
    <source>
        <dbReference type="EMBL" id="PAU93319.1"/>
    </source>
</evidence>
<feature type="active site" description="Proton acceptor; specific for D-alanine" evidence="5">
    <location>
        <position position="38"/>
    </location>
</feature>
<dbReference type="PROSITE" id="PS00395">
    <property type="entry name" value="ALANINE_RACEMASE"/>
    <property type="match status" value="1"/>
</dbReference>
<dbReference type="Pfam" id="PF00842">
    <property type="entry name" value="Ala_racemase_C"/>
    <property type="match status" value="1"/>
</dbReference>
<comment type="caution">
    <text evidence="9">The sequence shown here is derived from an EMBL/GenBank/DDBJ whole genome shotgun (WGS) entry which is preliminary data.</text>
</comment>
<dbReference type="InterPro" id="IPR001608">
    <property type="entry name" value="Ala_racemase_N"/>
</dbReference>
<proteinExistence type="inferred from homology"/>
<dbReference type="HAMAP" id="MF_01201">
    <property type="entry name" value="Ala_racemase"/>
    <property type="match status" value="1"/>
</dbReference>
<dbReference type="SUPFAM" id="SSF50621">
    <property type="entry name" value="Alanine racemase C-terminal domain-like"/>
    <property type="match status" value="1"/>
</dbReference>
<accession>A0A2A2G8X9</accession>
<evidence type="ECO:0000256" key="5">
    <source>
        <dbReference type="HAMAP-Rule" id="MF_01201"/>
    </source>
</evidence>
<feature type="binding site" evidence="5 7">
    <location>
        <position position="299"/>
    </location>
    <ligand>
        <name>substrate</name>
    </ligand>
</feature>
<organism evidence="9 10">
    <name type="scientific">Fodinibius salipaludis</name>
    <dbReference type="NCBI Taxonomy" id="2032627"/>
    <lineage>
        <taxon>Bacteria</taxon>
        <taxon>Pseudomonadati</taxon>
        <taxon>Balneolota</taxon>
        <taxon>Balneolia</taxon>
        <taxon>Balneolales</taxon>
        <taxon>Balneolaceae</taxon>
        <taxon>Fodinibius</taxon>
    </lineage>
</organism>
<feature type="modified residue" description="N6-(pyridoxal phosphate)lysine" evidence="5 6">
    <location>
        <position position="38"/>
    </location>
</feature>
<evidence type="ECO:0000256" key="3">
    <source>
        <dbReference type="ARBA" id="ARBA00022898"/>
    </source>
</evidence>
<dbReference type="GO" id="GO:0005829">
    <property type="term" value="C:cytosol"/>
    <property type="evidence" value="ECO:0007669"/>
    <property type="project" value="TreeGrafter"/>
</dbReference>
<evidence type="ECO:0000256" key="2">
    <source>
        <dbReference type="ARBA" id="ARBA00001933"/>
    </source>
</evidence>
<evidence type="ECO:0000256" key="6">
    <source>
        <dbReference type="PIRSR" id="PIRSR600821-50"/>
    </source>
</evidence>
<dbReference type="Proteomes" id="UP000218831">
    <property type="component" value="Unassembled WGS sequence"/>
</dbReference>
<evidence type="ECO:0000256" key="7">
    <source>
        <dbReference type="PIRSR" id="PIRSR600821-52"/>
    </source>
</evidence>
<dbReference type="InterPro" id="IPR020622">
    <property type="entry name" value="Ala_racemase_pyridoxalP-BS"/>
</dbReference>
<keyword evidence="10" id="KW-1185">Reference proteome</keyword>
<dbReference type="FunFam" id="3.20.20.10:FF:000002">
    <property type="entry name" value="Alanine racemase"/>
    <property type="match status" value="1"/>
</dbReference>
<sequence length="354" mass="39478">MIQKSNSIVEINLSQLKQNLRTLRSYLDEDTRVMSVVKADAYGHGSVEVAGTLEPMVDAFAVNDIHEGIELRKQDITKPILVFEVPQKTTASQYRVHNLTATVSAKEHFDWLPNGTSYHLNFDTGMGRLGFDPEEAERVLTLVEENQNLFCTGLYSHFATADSPGSDFVTEQHRLFTNIRRQFPKELSAHIANTGATAFYSNEQYDMVRLGIGLYGYAPGKTGIDGISPILEWKSKLVQIKPINAQSTVSYGATWQAPAAGNLGVIPVGYDDGLKRSLSEELTVCIDGKIYPLVGTVTMNYCMVFLGDNQYKPETPVKLLYAKNNARDWASKINTIPYEILTSINPKIPREYIL</sequence>
<dbReference type="Pfam" id="PF01168">
    <property type="entry name" value="Ala_racemase_N"/>
    <property type="match status" value="1"/>
</dbReference>
<dbReference type="InterPro" id="IPR000821">
    <property type="entry name" value="Ala_racemase"/>
</dbReference>
<keyword evidence="3 5" id="KW-0663">Pyridoxal phosphate</keyword>
<dbReference type="UniPathway" id="UPA00042">
    <property type="reaction ID" value="UER00497"/>
</dbReference>
<name>A0A2A2G8X9_9BACT</name>
<dbReference type="OrthoDB" id="9801978at2"/>
<protein>
    <recommendedName>
        <fullName evidence="5">Alanine racemase</fullName>
        <ecNumber evidence="5">5.1.1.1</ecNumber>
    </recommendedName>
</protein>
<keyword evidence="4 5" id="KW-0413">Isomerase</keyword>
<evidence type="ECO:0000313" key="10">
    <source>
        <dbReference type="Proteomes" id="UP000218831"/>
    </source>
</evidence>
<feature type="binding site" evidence="5 7">
    <location>
        <position position="128"/>
    </location>
    <ligand>
        <name>substrate</name>
    </ligand>
</feature>
<dbReference type="GO" id="GO:0030632">
    <property type="term" value="P:D-alanine biosynthetic process"/>
    <property type="evidence" value="ECO:0007669"/>
    <property type="project" value="UniProtKB-UniRule"/>
</dbReference>
<feature type="domain" description="Alanine racemase C-terminal" evidence="8">
    <location>
        <begin position="230"/>
        <end position="353"/>
    </location>
</feature>
<dbReference type="InterPro" id="IPR029066">
    <property type="entry name" value="PLP-binding_barrel"/>
</dbReference>
<dbReference type="GO" id="GO:0030170">
    <property type="term" value="F:pyridoxal phosphate binding"/>
    <property type="evidence" value="ECO:0007669"/>
    <property type="project" value="UniProtKB-UniRule"/>
</dbReference>
<dbReference type="SMART" id="SM01005">
    <property type="entry name" value="Ala_racemase_C"/>
    <property type="match status" value="1"/>
</dbReference>
<comment type="cofactor">
    <cofactor evidence="2 5 6">
        <name>pyridoxal 5'-phosphate</name>
        <dbReference type="ChEBI" id="CHEBI:597326"/>
    </cofactor>
</comment>
<dbReference type="AlphaFoldDB" id="A0A2A2G8X9"/>
<comment type="pathway">
    <text evidence="5">Amino-acid biosynthesis; D-alanine biosynthesis; D-alanine from L-alanine: step 1/1.</text>
</comment>